<dbReference type="InterPro" id="IPR001309">
    <property type="entry name" value="Pept_C14_p20"/>
</dbReference>
<dbReference type="FunFam" id="1.10.533.10:FF:000016">
    <property type="entry name" value="CASP8 and FADD-like apoptosis regulator"/>
    <property type="match status" value="1"/>
</dbReference>
<dbReference type="InterPro" id="IPR015917">
    <property type="entry name" value="Pept_C14A"/>
</dbReference>
<dbReference type="InterPro" id="IPR011600">
    <property type="entry name" value="Pept_C14_caspase"/>
</dbReference>
<evidence type="ECO:0000313" key="7">
    <source>
        <dbReference type="Proteomes" id="UP000694680"/>
    </source>
</evidence>
<evidence type="ECO:0000256" key="1">
    <source>
        <dbReference type="ARBA" id="ARBA00010134"/>
    </source>
</evidence>
<evidence type="ECO:0000256" key="2">
    <source>
        <dbReference type="ARBA" id="ARBA00022703"/>
    </source>
</evidence>
<organism evidence="6 7">
    <name type="scientific">Gouania willdenowi</name>
    <name type="common">Blunt-snouted clingfish</name>
    <name type="synonym">Lepadogaster willdenowi</name>
    <dbReference type="NCBI Taxonomy" id="441366"/>
    <lineage>
        <taxon>Eukaryota</taxon>
        <taxon>Metazoa</taxon>
        <taxon>Chordata</taxon>
        <taxon>Craniata</taxon>
        <taxon>Vertebrata</taxon>
        <taxon>Euteleostomi</taxon>
        <taxon>Actinopterygii</taxon>
        <taxon>Neopterygii</taxon>
        <taxon>Teleostei</taxon>
        <taxon>Neoteleostei</taxon>
        <taxon>Acanthomorphata</taxon>
        <taxon>Ovalentaria</taxon>
        <taxon>Blenniimorphae</taxon>
        <taxon>Blenniiformes</taxon>
        <taxon>Gobiesocoidei</taxon>
        <taxon>Gobiesocidae</taxon>
        <taxon>Gobiesocinae</taxon>
        <taxon>Gouania</taxon>
    </lineage>
</organism>
<dbReference type="PROSITE" id="PS50208">
    <property type="entry name" value="CASPASE_P20"/>
    <property type="match status" value="1"/>
</dbReference>
<dbReference type="Proteomes" id="UP000694680">
    <property type="component" value="Chromosome 21"/>
</dbReference>
<evidence type="ECO:0000256" key="3">
    <source>
        <dbReference type="ARBA" id="ARBA00022737"/>
    </source>
</evidence>
<dbReference type="Gene3D" id="3.40.50.1460">
    <property type="match status" value="1"/>
</dbReference>
<dbReference type="InterPro" id="IPR001875">
    <property type="entry name" value="DED_dom"/>
</dbReference>
<dbReference type="GO" id="GO:0005737">
    <property type="term" value="C:cytoplasm"/>
    <property type="evidence" value="ECO:0007669"/>
    <property type="project" value="UniProtKB-ARBA"/>
</dbReference>
<dbReference type="AlphaFoldDB" id="A0A8C5EI71"/>
<dbReference type="Ensembl" id="ENSGWIT00000022197.1">
    <property type="protein sequence ID" value="ENSGWIP00000020190.1"/>
    <property type="gene ID" value="ENSGWIG00000010960.1"/>
</dbReference>
<dbReference type="SUPFAM" id="SSF47986">
    <property type="entry name" value="DEATH domain"/>
    <property type="match status" value="2"/>
</dbReference>
<dbReference type="SUPFAM" id="SSF52129">
    <property type="entry name" value="Caspase-like"/>
    <property type="match status" value="1"/>
</dbReference>
<name>A0A8C5EI71_GOUWI</name>
<dbReference type="Gene3D" id="1.10.533.10">
    <property type="entry name" value="Death Domain, Fas"/>
    <property type="match status" value="2"/>
</dbReference>
<proteinExistence type="inferred from homology"/>
<accession>A0A8C5EI71</accession>
<dbReference type="GO" id="GO:0006508">
    <property type="term" value="P:proteolysis"/>
    <property type="evidence" value="ECO:0007669"/>
    <property type="project" value="InterPro"/>
</dbReference>
<evidence type="ECO:0008006" key="8">
    <source>
        <dbReference type="Google" id="ProtNLM"/>
    </source>
</evidence>
<dbReference type="PROSITE" id="PS50168">
    <property type="entry name" value="DED"/>
    <property type="match status" value="2"/>
</dbReference>
<dbReference type="Pfam" id="PF00656">
    <property type="entry name" value="Peptidase_C14"/>
    <property type="match status" value="1"/>
</dbReference>
<evidence type="ECO:0000313" key="6">
    <source>
        <dbReference type="Ensembl" id="ENSGWIP00000020190.1"/>
    </source>
</evidence>
<gene>
    <name evidence="6" type="primary">cflar</name>
</gene>
<reference evidence="6" key="1">
    <citation type="submission" date="2020-06" db="EMBL/GenBank/DDBJ databases">
        <authorList>
            <consortium name="Wellcome Sanger Institute Data Sharing"/>
        </authorList>
    </citation>
    <scope>NUCLEOTIDE SEQUENCE [LARGE SCALE GENOMIC DNA]</scope>
</reference>
<evidence type="ECO:0000259" key="4">
    <source>
        <dbReference type="PROSITE" id="PS50168"/>
    </source>
</evidence>
<dbReference type="GO" id="GO:0006915">
    <property type="term" value="P:apoptotic process"/>
    <property type="evidence" value="ECO:0007669"/>
    <property type="project" value="UniProtKB-KW"/>
</dbReference>
<feature type="domain" description="Caspase family p20" evidence="5">
    <location>
        <begin position="253"/>
        <end position="348"/>
    </location>
</feature>
<sequence>MAPVDHRQLQQISQIAEALSSEERTTLSYLCESTVRDPSPAQVKDLLSLKVVGCDESPQLFLAELLLRLGRYDIMKKVCGVSRDAMESNLKCTQVLSGFRVLMVDLSEDMNNGDVDRLKFLLSSTLSLEKTENAKNFLHLMAELEKLDMVSPKQVDFVEDCLLNIGRIDLARRVTSYKKSGEIEFHATKFLFHMKCLQLTDFCVSFCSFCLSPDRGNLPLVSTKQNSELLSDCYKLNMIPRGVCVIIDCVGNDGEMLEKTFKALQYNVSLYKWQSIFDICSTLMGILKKRENLNAGSFICCIISRGTGNYLLGTDSSDRGLHLNLIRKIFTAELCPMLVGRPKIFFIQTYSVSEPCLDVRVKHRDEDLETDGASLPTSSYIPTDADIFWSQCWTDVCQLEKGQHHSIYLKALTEALENPQRRNLVDIHTGVNKAIFEYNQRDCEWSYHIDVKHTLRKKLYLQ</sequence>
<comment type="similarity">
    <text evidence="1">Belongs to the peptidase C14A family.</text>
</comment>
<protein>
    <recommendedName>
        <fullName evidence="8">CASP8 and FADD-like apoptosis regulator</fullName>
    </recommendedName>
</protein>
<dbReference type="InterPro" id="IPR011029">
    <property type="entry name" value="DEATH-like_dom_sf"/>
</dbReference>
<dbReference type="InterPro" id="IPR029030">
    <property type="entry name" value="Caspase-like_dom_sf"/>
</dbReference>
<dbReference type="PANTHER" id="PTHR48169">
    <property type="entry name" value="DED DOMAIN-CONTAINING PROTEIN"/>
    <property type="match status" value="1"/>
</dbReference>
<dbReference type="Pfam" id="PF01335">
    <property type="entry name" value="DED"/>
    <property type="match status" value="1"/>
</dbReference>
<evidence type="ECO:0000259" key="5">
    <source>
        <dbReference type="PROSITE" id="PS50208"/>
    </source>
</evidence>
<keyword evidence="3" id="KW-0677">Repeat</keyword>
<feature type="domain" description="DED" evidence="4">
    <location>
        <begin position="7"/>
        <end position="80"/>
    </location>
</feature>
<feature type="domain" description="DED" evidence="4">
    <location>
        <begin position="98"/>
        <end position="176"/>
    </location>
</feature>
<reference evidence="6" key="3">
    <citation type="submission" date="2025-09" db="UniProtKB">
        <authorList>
            <consortium name="Ensembl"/>
        </authorList>
    </citation>
    <scope>IDENTIFICATION</scope>
</reference>
<keyword evidence="7" id="KW-1185">Reference proteome</keyword>
<dbReference type="PANTHER" id="PTHR48169:SF3">
    <property type="entry name" value="CASP8 AND FADD LIKE APOPTOSIS REGULATOR"/>
    <property type="match status" value="1"/>
</dbReference>
<dbReference type="GO" id="GO:0042981">
    <property type="term" value="P:regulation of apoptotic process"/>
    <property type="evidence" value="ECO:0007669"/>
    <property type="project" value="InterPro"/>
</dbReference>
<dbReference type="SMART" id="SM00115">
    <property type="entry name" value="CASc"/>
    <property type="match status" value="1"/>
</dbReference>
<dbReference type="SMART" id="SM00031">
    <property type="entry name" value="DED"/>
    <property type="match status" value="2"/>
</dbReference>
<dbReference type="GO" id="GO:0004197">
    <property type="term" value="F:cysteine-type endopeptidase activity"/>
    <property type="evidence" value="ECO:0007669"/>
    <property type="project" value="InterPro"/>
</dbReference>
<keyword evidence="2" id="KW-0053">Apoptosis</keyword>
<reference evidence="6" key="2">
    <citation type="submission" date="2025-08" db="UniProtKB">
        <authorList>
            <consortium name="Ensembl"/>
        </authorList>
    </citation>
    <scope>IDENTIFICATION</scope>
</reference>